<gene>
    <name evidence="1" type="ORF">DCAF_LOCUS18646</name>
</gene>
<sequence length="51" mass="5521">MATGYSHGLATRKAHNVSAGTNKAFPLGITDICWYNQHVPCSSLMAINKED</sequence>
<proteinExistence type="predicted"/>
<dbReference type="Proteomes" id="UP001314170">
    <property type="component" value="Unassembled WGS sequence"/>
</dbReference>
<evidence type="ECO:0000313" key="1">
    <source>
        <dbReference type="EMBL" id="CAK7345983.1"/>
    </source>
</evidence>
<protein>
    <submittedName>
        <fullName evidence="1">Uncharacterized protein</fullName>
    </submittedName>
</protein>
<keyword evidence="2" id="KW-1185">Reference proteome</keyword>
<organism evidence="1 2">
    <name type="scientific">Dovyalis caffra</name>
    <dbReference type="NCBI Taxonomy" id="77055"/>
    <lineage>
        <taxon>Eukaryota</taxon>
        <taxon>Viridiplantae</taxon>
        <taxon>Streptophyta</taxon>
        <taxon>Embryophyta</taxon>
        <taxon>Tracheophyta</taxon>
        <taxon>Spermatophyta</taxon>
        <taxon>Magnoliopsida</taxon>
        <taxon>eudicotyledons</taxon>
        <taxon>Gunneridae</taxon>
        <taxon>Pentapetalae</taxon>
        <taxon>rosids</taxon>
        <taxon>fabids</taxon>
        <taxon>Malpighiales</taxon>
        <taxon>Salicaceae</taxon>
        <taxon>Flacourtieae</taxon>
        <taxon>Dovyalis</taxon>
    </lineage>
</organism>
<dbReference type="EMBL" id="CAWUPB010001173">
    <property type="protein sequence ID" value="CAK7345983.1"/>
    <property type="molecule type" value="Genomic_DNA"/>
</dbReference>
<comment type="caution">
    <text evidence="1">The sequence shown here is derived from an EMBL/GenBank/DDBJ whole genome shotgun (WGS) entry which is preliminary data.</text>
</comment>
<accession>A0AAV1S6X8</accession>
<reference evidence="1 2" key="1">
    <citation type="submission" date="2024-01" db="EMBL/GenBank/DDBJ databases">
        <authorList>
            <person name="Waweru B."/>
        </authorList>
    </citation>
    <scope>NUCLEOTIDE SEQUENCE [LARGE SCALE GENOMIC DNA]</scope>
</reference>
<name>A0AAV1S6X8_9ROSI</name>
<evidence type="ECO:0000313" key="2">
    <source>
        <dbReference type="Proteomes" id="UP001314170"/>
    </source>
</evidence>
<dbReference type="AlphaFoldDB" id="A0AAV1S6X8"/>